<evidence type="ECO:0000256" key="1">
    <source>
        <dbReference type="SAM" id="Phobius"/>
    </source>
</evidence>
<keyword evidence="1" id="KW-1133">Transmembrane helix</keyword>
<dbReference type="RefSeq" id="YP_001956985.1">
    <property type="nucleotide sequence ID" value="NC_010821.1"/>
</dbReference>
<evidence type="ECO:0000313" key="2">
    <source>
        <dbReference type="EMBL" id="ABY63090.1"/>
    </source>
</evidence>
<sequence length="38" mass="4214">MSVKLRWQVAAIVAVGSTIQTMAVLYVVRKAPNIWVDV</sequence>
<evidence type="ECO:0000313" key="3">
    <source>
        <dbReference type="Proteomes" id="UP000002421"/>
    </source>
</evidence>
<dbReference type="EMBL" id="EU197055">
    <property type="protein sequence ID" value="ABY63090.1"/>
    <property type="molecule type" value="Genomic_DNA"/>
</dbReference>
<gene>
    <name evidence="2" type="ORF">201phi2-1p262</name>
</gene>
<feature type="transmembrane region" description="Helical" evidence="1">
    <location>
        <begin position="7"/>
        <end position="28"/>
    </location>
</feature>
<dbReference type="KEGG" id="vg:6372499"/>
<organismHost>
    <name type="scientific">Pseudomonas chlororaphis</name>
    <dbReference type="NCBI Taxonomy" id="587753"/>
</organismHost>
<protein>
    <submittedName>
        <fullName evidence="2">Uncharacterized protein</fullName>
    </submittedName>
</protein>
<keyword evidence="3" id="KW-1185">Reference proteome</keyword>
<reference evidence="2 3" key="1">
    <citation type="journal article" date="2008" name="Virology">
        <title>Characterization of Pseudomonas chlororaphis myovirus 201varphi2-1 via genomic sequencing, mass spectrometry, and electron microscopy.</title>
        <authorList>
            <person name="Thomas J.A."/>
            <person name="Rolando M.R."/>
            <person name="Carroll C.A."/>
            <person name="Shen P.S."/>
            <person name="Belnap D.M."/>
            <person name="Weintraub S.T."/>
            <person name="Serwer P."/>
            <person name="Hardies S.C."/>
        </authorList>
    </citation>
    <scope>NUCLEOTIDE SEQUENCE</scope>
</reference>
<keyword evidence="1" id="KW-0812">Transmembrane</keyword>
<name>B3FJC4_BP201</name>
<dbReference type="Proteomes" id="UP000002421">
    <property type="component" value="Segment"/>
</dbReference>
<accession>B3FJC4</accession>
<keyword evidence="1" id="KW-0472">Membrane</keyword>
<organism evidence="2 3">
    <name type="scientific">Pseudomonas phage 201phi2-1</name>
    <name type="common">Pseudomonas chlororaphis phage 201phi2-1</name>
    <dbReference type="NCBI Taxonomy" id="198110"/>
    <lineage>
        <taxon>Viruses</taxon>
        <taxon>Duplodnaviria</taxon>
        <taxon>Heunggongvirae</taxon>
        <taxon>Uroviricota</taxon>
        <taxon>Caudoviricetes</taxon>
        <taxon>Chimalliviridae</taxon>
        <taxon>Serwervirus</taxon>
        <taxon>Serwervirus 201phi21</taxon>
    </lineage>
</organism>
<proteinExistence type="predicted"/>